<dbReference type="NCBIfam" id="TIGR04152">
    <property type="entry name" value="exosort_VPLPA"/>
    <property type="match status" value="1"/>
</dbReference>
<feature type="transmembrane region" description="Helical" evidence="8">
    <location>
        <begin position="83"/>
        <end position="101"/>
    </location>
</feature>
<dbReference type="NCBIfam" id="TIGR02914">
    <property type="entry name" value="EpsI_fam"/>
    <property type="match status" value="1"/>
</dbReference>
<feature type="transmembrane region" description="Helical" evidence="8">
    <location>
        <begin position="317"/>
        <end position="338"/>
    </location>
</feature>
<dbReference type="InterPro" id="IPR019127">
    <property type="entry name" value="Exosortase"/>
</dbReference>
<feature type="domain" description="Methanolan biosynthesis EpsI" evidence="9">
    <location>
        <begin position="324"/>
        <end position="527"/>
    </location>
</feature>
<dbReference type="Pfam" id="PF09721">
    <property type="entry name" value="Exosortase_EpsH"/>
    <property type="match status" value="1"/>
</dbReference>
<evidence type="ECO:0000313" key="11">
    <source>
        <dbReference type="Proteomes" id="UP000434582"/>
    </source>
</evidence>
<reference evidence="10 11" key="1">
    <citation type="submission" date="2019-10" db="EMBL/GenBank/DDBJ databases">
        <title>Draft whole-genome sequence of the purple nonsulfur photosynthetic bacterium Roseospira navarrensis DSM 15114.</title>
        <authorList>
            <person name="Kyndt J.A."/>
            <person name="Meyer T.E."/>
        </authorList>
    </citation>
    <scope>NUCLEOTIDE SEQUENCE [LARGE SCALE GENOMIC DNA]</scope>
    <source>
        <strain evidence="10 11">DSM 15114</strain>
    </source>
</reference>
<dbReference type="RefSeq" id="WP_153340777.1">
    <property type="nucleotide sequence ID" value="NZ_WIVE01000003.1"/>
</dbReference>
<dbReference type="Pfam" id="PF11984">
    <property type="entry name" value="DUF3485"/>
    <property type="match status" value="1"/>
</dbReference>
<feature type="transmembrane region" description="Helical" evidence="8">
    <location>
        <begin position="107"/>
        <end position="126"/>
    </location>
</feature>
<dbReference type="GO" id="GO:0006508">
    <property type="term" value="P:proteolysis"/>
    <property type="evidence" value="ECO:0007669"/>
    <property type="project" value="UniProtKB-KW"/>
</dbReference>
<evidence type="ECO:0000256" key="1">
    <source>
        <dbReference type="ARBA" id="ARBA00004651"/>
    </source>
</evidence>
<evidence type="ECO:0000256" key="7">
    <source>
        <dbReference type="ARBA" id="ARBA00023136"/>
    </source>
</evidence>
<dbReference type="EC" id="3.4.22.-" evidence="10"/>
<keyword evidence="5 10" id="KW-0378">Hydrolase</keyword>
<gene>
    <name evidence="10" type="primary">xrtD</name>
    <name evidence="10" type="ORF">GHC57_02410</name>
</gene>
<keyword evidence="2" id="KW-1003">Cell membrane</keyword>
<evidence type="ECO:0000256" key="8">
    <source>
        <dbReference type="SAM" id="Phobius"/>
    </source>
</evidence>
<keyword evidence="4 8" id="KW-0812">Transmembrane</keyword>
<dbReference type="NCBIfam" id="TIGR04178">
    <property type="entry name" value="exo_archaeo"/>
    <property type="match status" value="1"/>
</dbReference>
<comment type="subcellular location">
    <subcellularLocation>
        <location evidence="1">Cell membrane</location>
        <topology evidence="1">Multi-pass membrane protein</topology>
    </subcellularLocation>
</comment>
<organism evidence="10 11">
    <name type="scientific">Roseospira navarrensis</name>
    <dbReference type="NCBI Taxonomy" id="140058"/>
    <lineage>
        <taxon>Bacteria</taxon>
        <taxon>Pseudomonadati</taxon>
        <taxon>Pseudomonadota</taxon>
        <taxon>Alphaproteobacteria</taxon>
        <taxon>Rhodospirillales</taxon>
        <taxon>Rhodospirillaceae</taxon>
        <taxon>Roseospira</taxon>
    </lineage>
</organism>
<protein>
    <submittedName>
        <fullName evidence="10">VPLPA-CTERM-specific exosortase XrtD</fullName>
        <ecNumber evidence="10">3.4.22.-</ecNumber>
    </submittedName>
</protein>
<dbReference type="InterPro" id="IPR026392">
    <property type="entry name" value="Exo/Archaeosortase_dom"/>
</dbReference>
<dbReference type="InterPro" id="IPR014263">
    <property type="entry name" value="Methanolan_biosynth_EpsI"/>
</dbReference>
<keyword evidence="3" id="KW-0645">Protease</keyword>
<evidence type="ECO:0000256" key="4">
    <source>
        <dbReference type="ARBA" id="ARBA00022692"/>
    </source>
</evidence>
<accession>A0A7X2D244</accession>
<evidence type="ECO:0000256" key="2">
    <source>
        <dbReference type="ARBA" id="ARBA00022475"/>
    </source>
</evidence>
<evidence type="ECO:0000256" key="6">
    <source>
        <dbReference type="ARBA" id="ARBA00022989"/>
    </source>
</evidence>
<dbReference type="AlphaFoldDB" id="A0A7X2D244"/>
<evidence type="ECO:0000313" key="10">
    <source>
        <dbReference type="EMBL" id="MQX35363.1"/>
    </source>
</evidence>
<dbReference type="EMBL" id="WIVE01000003">
    <property type="protein sequence ID" value="MQX35363.1"/>
    <property type="molecule type" value="Genomic_DNA"/>
</dbReference>
<feature type="transmembrane region" description="Helical" evidence="8">
    <location>
        <begin position="224"/>
        <end position="247"/>
    </location>
</feature>
<feature type="transmembrane region" description="Helical" evidence="8">
    <location>
        <begin position="53"/>
        <end position="71"/>
    </location>
</feature>
<feature type="transmembrane region" description="Helical" evidence="8">
    <location>
        <begin position="267"/>
        <end position="287"/>
    </location>
</feature>
<proteinExistence type="predicted"/>
<evidence type="ECO:0000256" key="3">
    <source>
        <dbReference type="ARBA" id="ARBA00022670"/>
    </source>
</evidence>
<dbReference type="OrthoDB" id="9797363at2"/>
<dbReference type="InterPro" id="IPR026491">
    <property type="entry name" value="ExosortD_VPLPA"/>
</dbReference>
<dbReference type="InterPro" id="IPR013426">
    <property type="entry name" value="EpsH-like"/>
</dbReference>
<name>A0A7X2D244_9PROT</name>
<dbReference type="GO" id="GO:0005886">
    <property type="term" value="C:plasma membrane"/>
    <property type="evidence" value="ECO:0007669"/>
    <property type="project" value="UniProtKB-SubCell"/>
</dbReference>
<feature type="transmembrane region" description="Helical" evidence="8">
    <location>
        <begin position="20"/>
        <end position="41"/>
    </location>
</feature>
<comment type="caution">
    <text evidence="10">The sequence shown here is derived from an EMBL/GenBank/DDBJ whole genome shotgun (WGS) entry which is preliminary data.</text>
</comment>
<feature type="transmembrane region" description="Helical" evidence="8">
    <location>
        <begin position="133"/>
        <end position="151"/>
    </location>
</feature>
<sequence>MSVQQTVTGGQAGMSHSRDVPMLGVALVCTGLIALFFWNGLAHAAVQWEREEFSYGYIVPPLTVLMVWHALRTMTPKPSGGVWAGAAVIILAVLSGVLAKVGGMPVFSYYGFILALMGLAMVLYGWHGLRHLFFPLFYLFFALPLPNTLYIKVSTTMQYISSVLGTEILKAMNYSVYLSGNIIDLGPYQLQVAEACNGLRYLFPLASFAFLIGYLYKGPTWHKVVLFLFTVPITIVINSARIAFTGILVNSNGVSAAEGFMHAFEGWVIFVIGLVLLFLVQQGLILVSGSRELLTNRIDLDMIMPARGRPAAPTSRATWPLGVASAVLLAGVVALVALPEGARSVPPRKPLATFPLQIDQWTGVEQSILPSQIDILQVDDYLVADYASPAAPRDVNLYIAWYDAQDRRAAIHSPAVCIPAGGWEVTNFTTTTVQPTGLDDSLEVNRSVIAQGTSRQLVYYWFELRHRRMTHEYSIKLANVWDALTLGRTDGALIRLVTPVAANESLEDAEQRLSVFMGEMLPHLDDYVPN</sequence>
<dbReference type="NCBIfam" id="TIGR02602">
    <property type="entry name" value="8TM_EpsH"/>
    <property type="match status" value="1"/>
</dbReference>
<dbReference type="GO" id="GO:0008233">
    <property type="term" value="F:peptidase activity"/>
    <property type="evidence" value="ECO:0007669"/>
    <property type="project" value="UniProtKB-KW"/>
</dbReference>
<evidence type="ECO:0000259" key="9">
    <source>
        <dbReference type="Pfam" id="PF11984"/>
    </source>
</evidence>
<dbReference type="Proteomes" id="UP000434582">
    <property type="component" value="Unassembled WGS sequence"/>
</dbReference>
<keyword evidence="6 8" id="KW-1133">Transmembrane helix</keyword>
<evidence type="ECO:0000256" key="5">
    <source>
        <dbReference type="ARBA" id="ARBA00022801"/>
    </source>
</evidence>
<keyword evidence="7 8" id="KW-0472">Membrane</keyword>
<keyword evidence="11" id="KW-1185">Reference proteome</keyword>